<dbReference type="Proteomes" id="UP000473014">
    <property type="component" value="Unassembled WGS sequence"/>
</dbReference>
<evidence type="ECO:0000259" key="4">
    <source>
        <dbReference type="Pfam" id="PF00534"/>
    </source>
</evidence>
<comment type="caution">
    <text evidence="6">The sequence shown here is derived from an EMBL/GenBank/DDBJ whole genome shotgun (WGS) entry which is preliminary data.</text>
</comment>
<dbReference type="OrthoDB" id="9810929at2"/>
<feature type="domain" description="Glycosyltransferase subfamily 4-like N-terminal" evidence="5">
    <location>
        <begin position="22"/>
        <end position="197"/>
    </location>
</feature>
<dbReference type="EMBL" id="WIXO01000001">
    <property type="protein sequence ID" value="MTE21772.1"/>
    <property type="molecule type" value="Genomic_DNA"/>
</dbReference>
<dbReference type="GO" id="GO:0016757">
    <property type="term" value="F:glycosyltransferase activity"/>
    <property type="evidence" value="ECO:0007669"/>
    <property type="project" value="UniProtKB-KW"/>
</dbReference>
<evidence type="ECO:0000313" key="7">
    <source>
        <dbReference type="Proteomes" id="UP000473014"/>
    </source>
</evidence>
<proteinExistence type="predicted"/>
<keyword evidence="2" id="KW-0328">Glycosyltransferase</keyword>
<organism evidence="6 7">
    <name type="scientific">Streptomyces taklimakanensis</name>
    <dbReference type="NCBI Taxonomy" id="2569853"/>
    <lineage>
        <taxon>Bacteria</taxon>
        <taxon>Bacillati</taxon>
        <taxon>Actinomycetota</taxon>
        <taxon>Actinomycetes</taxon>
        <taxon>Kitasatosporales</taxon>
        <taxon>Streptomycetaceae</taxon>
        <taxon>Streptomyces</taxon>
    </lineage>
</organism>
<dbReference type="InterPro" id="IPR028098">
    <property type="entry name" value="Glyco_trans_4-like_N"/>
</dbReference>
<feature type="domain" description="Glycosyl transferase family 1" evidence="4">
    <location>
        <begin position="210"/>
        <end position="378"/>
    </location>
</feature>
<dbReference type="Gene3D" id="3.40.50.2000">
    <property type="entry name" value="Glycogen Phosphorylase B"/>
    <property type="match status" value="2"/>
</dbReference>
<dbReference type="PANTHER" id="PTHR12526">
    <property type="entry name" value="GLYCOSYLTRANSFERASE"/>
    <property type="match status" value="1"/>
</dbReference>
<dbReference type="PANTHER" id="PTHR12526:SF635">
    <property type="entry name" value="GLYCOSYL TRANSFERASE GROUP 1"/>
    <property type="match status" value="1"/>
</dbReference>
<reference evidence="6 7" key="1">
    <citation type="submission" date="2019-11" db="EMBL/GenBank/DDBJ databases">
        <authorList>
            <person name="Yuan L."/>
        </authorList>
    </citation>
    <scope>NUCLEOTIDE SEQUENCE [LARGE SCALE GENOMIC DNA]</scope>
    <source>
        <strain evidence="6 7">TRM43335</strain>
    </source>
</reference>
<sequence length="411" mass="43664">MRIAMVSEHASPLAELGGPDAGGQNVYVAQLSKELARRGHDVTVHTRRDSPDLPDRVPLVPGVTVEHVPAGPPRPVPKDDLLPHMPAFGAHLARRWAGPRPHVVHAHFWMSGLAALAGAHGSGVPVVQTFHALGTVKRRHQGADDTSPPERIEAERRIGLECDRILATCSDEVFELGAMGVPPERASVVPCGVDTEEFAPCPGGGSGRRDRHGASGHRPRLLAIGRLVPRKGFDQAVAALTRVPDAELLIAGGPDAALLDADPEAERLRRLARESGVADRVRLLGAVPHERMPELIRGADLVLSTPRYEPFGIVPLEAMACGVPVVATGVGGHLDSVADRVTGRLVPPGDPDALAHAVKELIGSPELLRRYGEAGRKRALARFSWERVADGAEQVYAQVVSGHRVPAGAAR</sequence>
<accession>A0A6G2BIQ5</accession>
<dbReference type="RefSeq" id="WP_155072438.1">
    <property type="nucleotide sequence ID" value="NZ_WIXO01000001.1"/>
</dbReference>
<dbReference type="Pfam" id="PF00534">
    <property type="entry name" value="Glycos_transf_1"/>
    <property type="match status" value="1"/>
</dbReference>
<evidence type="ECO:0000259" key="5">
    <source>
        <dbReference type="Pfam" id="PF13439"/>
    </source>
</evidence>
<gene>
    <name evidence="6" type="ORF">F0L17_22175</name>
</gene>
<keyword evidence="7" id="KW-1185">Reference proteome</keyword>
<name>A0A6G2BIQ5_9ACTN</name>
<evidence type="ECO:0000256" key="2">
    <source>
        <dbReference type="ARBA" id="ARBA00022676"/>
    </source>
</evidence>
<dbReference type="Pfam" id="PF13439">
    <property type="entry name" value="Glyco_transf_4"/>
    <property type="match status" value="1"/>
</dbReference>
<dbReference type="SUPFAM" id="SSF53756">
    <property type="entry name" value="UDP-Glycosyltransferase/glycogen phosphorylase"/>
    <property type="match status" value="1"/>
</dbReference>
<keyword evidence="3 6" id="KW-0808">Transferase</keyword>
<dbReference type="InterPro" id="IPR001296">
    <property type="entry name" value="Glyco_trans_1"/>
</dbReference>
<protein>
    <recommendedName>
        <fullName evidence="1">D-inositol 3-phosphate glycosyltransferase</fullName>
    </recommendedName>
</protein>
<dbReference type="AlphaFoldDB" id="A0A6G2BIQ5"/>
<evidence type="ECO:0000256" key="3">
    <source>
        <dbReference type="ARBA" id="ARBA00022679"/>
    </source>
</evidence>
<evidence type="ECO:0000313" key="6">
    <source>
        <dbReference type="EMBL" id="MTE21772.1"/>
    </source>
</evidence>
<evidence type="ECO:0000256" key="1">
    <source>
        <dbReference type="ARBA" id="ARBA00021292"/>
    </source>
</evidence>